<protein>
    <submittedName>
        <fullName evidence="2">DUF4031 domain-containing protein</fullName>
    </submittedName>
</protein>
<sequence>MPIYVDNSKISYKGKYWCHLMADNLEELHSFAAEIGVKKCWFHHSASYPHYDITIEKRKLALVLGALLADRKTIIDCGKKLKIELDKYQNKNYNRSQIELFQ</sequence>
<evidence type="ECO:0000313" key="2">
    <source>
        <dbReference type="EMBL" id="HCK29970.1"/>
    </source>
</evidence>
<accession>A0A3D2SPC1</accession>
<organism evidence="2 3">
    <name type="scientific">Acinetobacter ursingii</name>
    <dbReference type="NCBI Taxonomy" id="108980"/>
    <lineage>
        <taxon>Bacteria</taxon>
        <taxon>Pseudomonadati</taxon>
        <taxon>Pseudomonadota</taxon>
        <taxon>Gammaproteobacteria</taxon>
        <taxon>Moraxellales</taxon>
        <taxon>Moraxellaceae</taxon>
        <taxon>Acinetobacter</taxon>
    </lineage>
</organism>
<comment type="caution">
    <text evidence="2">The sequence shown here is derived from an EMBL/GenBank/DDBJ whole genome shotgun (WGS) entry which is preliminary data.</text>
</comment>
<evidence type="ECO:0000259" key="1">
    <source>
        <dbReference type="Pfam" id="PF13223"/>
    </source>
</evidence>
<dbReference type="AlphaFoldDB" id="A0A3D2SPC1"/>
<dbReference type="RefSeq" id="WP_049174009.1">
    <property type="nucleotide sequence ID" value="NZ_BKFK01000012.1"/>
</dbReference>
<gene>
    <name evidence="2" type="ORF">DHW29_07125</name>
</gene>
<name>A0A3D2SPC1_9GAMM</name>
<dbReference type="InterPro" id="IPR025109">
    <property type="entry name" value="DUF4031"/>
</dbReference>
<feature type="domain" description="DUF4031" evidence="1">
    <location>
        <begin position="3"/>
        <end position="77"/>
    </location>
</feature>
<dbReference type="EMBL" id="DPVE01000127">
    <property type="protein sequence ID" value="HCK29970.1"/>
    <property type="molecule type" value="Genomic_DNA"/>
</dbReference>
<proteinExistence type="predicted"/>
<evidence type="ECO:0000313" key="3">
    <source>
        <dbReference type="Proteomes" id="UP000263596"/>
    </source>
</evidence>
<dbReference type="Proteomes" id="UP000263596">
    <property type="component" value="Unassembled WGS sequence"/>
</dbReference>
<reference evidence="2 3" key="1">
    <citation type="journal article" date="2018" name="Nat. Biotechnol.">
        <title>A standardized bacterial taxonomy based on genome phylogeny substantially revises the tree of life.</title>
        <authorList>
            <person name="Parks D.H."/>
            <person name="Chuvochina M."/>
            <person name="Waite D.W."/>
            <person name="Rinke C."/>
            <person name="Skarshewski A."/>
            <person name="Chaumeil P.A."/>
            <person name="Hugenholtz P."/>
        </authorList>
    </citation>
    <scope>NUCLEOTIDE SEQUENCE [LARGE SCALE GENOMIC DNA]</scope>
    <source>
        <strain evidence="2">UBA9669</strain>
    </source>
</reference>
<dbReference type="Pfam" id="PF13223">
    <property type="entry name" value="DUF4031"/>
    <property type="match status" value="1"/>
</dbReference>